<evidence type="ECO:0000256" key="3">
    <source>
        <dbReference type="ARBA" id="ARBA00022729"/>
    </source>
</evidence>
<evidence type="ECO:0000256" key="7">
    <source>
        <dbReference type="SAM" id="SignalP"/>
    </source>
</evidence>
<evidence type="ECO:0000256" key="5">
    <source>
        <dbReference type="SAM" id="MobiDB-lite"/>
    </source>
</evidence>
<dbReference type="InterPro" id="IPR019931">
    <property type="entry name" value="LPXTG_anchor"/>
</dbReference>
<dbReference type="RefSeq" id="WP_205375023.1">
    <property type="nucleotide sequence ID" value="NZ_JAFEJA010000001.1"/>
</dbReference>
<proteinExistence type="predicted"/>
<evidence type="ECO:0000313" key="9">
    <source>
        <dbReference type="EMBL" id="MBM9621125.1"/>
    </source>
</evidence>
<keyword evidence="3 7" id="KW-0732">Signal</keyword>
<dbReference type="PROSITE" id="PS50847">
    <property type="entry name" value="GRAM_POS_ANCHORING"/>
    <property type="match status" value="1"/>
</dbReference>
<keyword evidence="6" id="KW-1133">Transmembrane helix</keyword>
<feature type="transmembrane region" description="Helical" evidence="6">
    <location>
        <begin position="214"/>
        <end position="233"/>
    </location>
</feature>
<keyword evidence="4" id="KW-0572">Peptidoglycan-anchor</keyword>
<comment type="caution">
    <text evidence="9">The sequence shown here is derived from an EMBL/GenBank/DDBJ whole genome shotgun (WGS) entry which is preliminary data.</text>
</comment>
<sequence>MRTFLSAGALITAAALTAISAPAAHAVLPATKGDNGTVKIHDATTGEELRNNEPKVCEFYLVAFKFDAGQKADWEIQAWANNDLDKGTVVESGSLTLDEEGHERTEDMKLPKGQYKLFWTFEGENGKAKHKVFKSTCEDVEPTPGTSEPTPGTSEPTPGTSEPTPGTSEPTPGTSEPTPGTSEPTPGTSTSAAPVPGGDDASGDLAETGNGAPLGLLAGLAAVLVAGGGYLLARRRTATRH</sequence>
<keyword evidence="1" id="KW-0134">Cell wall</keyword>
<dbReference type="EMBL" id="JAFEJA010000001">
    <property type="protein sequence ID" value="MBM9621125.1"/>
    <property type="molecule type" value="Genomic_DNA"/>
</dbReference>
<feature type="signal peptide" evidence="7">
    <location>
        <begin position="1"/>
        <end position="26"/>
    </location>
</feature>
<feature type="domain" description="Gram-positive cocci surface proteins LPxTG" evidence="8">
    <location>
        <begin position="205"/>
        <end position="241"/>
    </location>
</feature>
<feature type="chain" id="PRO_5045680920" evidence="7">
    <location>
        <begin position="27"/>
        <end position="241"/>
    </location>
</feature>
<keyword evidence="6" id="KW-0812">Transmembrane</keyword>
<feature type="compositionally biased region" description="Low complexity" evidence="5">
    <location>
        <begin position="142"/>
        <end position="191"/>
    </location>
</feature>
<keyword evidence="10" id="KW-1185">Reference proteome</keyword>
<dbReference type="NCBIfam" id="TIGR01167">
    <property type="entry name" value="LPXTG_anchor"/>
    <property type="match status" value="1"/>
</dbReference>
<evidence type="ECO:0000259" key="8">
    <source>
        <dbReference type="PROSITE" id="PS50847"/>
    </source>
</evidence>
<name>A0ABS2UUC4_9ACTN</name>
<reference evidence="9 10" key="1">
    <citation type="journal article" date="2016" name="Arch. Microbiol.">
        <title>Streptomyces zhihengii sp. nov., isolated from rhizospheric soil of Psammosilene tunicoides.</title>
        <authorList>
            <person name="Huang M.J."/>
            <person name="Fei J.J."/>
            <person name="Salam N."/>
            <person name="Kim C.J."/>
            <person name="Hozzein W.N."/>
            <person name="Xiao M."/>
            <person name="Huang H.Q."/>
            <person name="Li W.J."/>
        </authorList>
    </citation>
    <scope>NUCLEOTIDE SEQUENCE [LARGE SCALE GENOMIC DNA]</scope>
    <source>
        <strain evidence="9 10">YIM T102</strain>
    </source>
</reference>
<evidence type="ECO:0000256" key="2">
    <source>
        <dbReference type="ARBA" id="ARBA00022525"/>
    </source>
</evidence>
<dbReference type="Proteomes" id="UP000664109">
    <property type="component" value="Unassembled WGS sequence"/>
</dbReference>
<evidence type="ECO:0000256" key="4">
    <source>
        <dbReference type="ARBA" id="ARBA00023088"/>
    </source>
</evidence>
<accession>A0ABS2UUC4</accession>
<feature type="region of interest" description="Disordered" evidence="5">
    <location>
        <begin position="138"/>
        <end position="207"/>
    </location>
</feature>
<evidence type="ECO:0000256" key="6">
    <source>
        <dbReference type="SAM" id="Phobius"/>
    </source>
</evidence>
<keyword evidence="6" id="KW-0472">Membrane</keyword>
<keyword evidence="2" id="KW-0964">Secreted</keyword>
<organism evidence="9 10">
    <name type="scientific">Streptomyces zhihengii</name>
    <dbReference type="NCBI Taxonomy" id="1818004"/>
    <lineage>
        <taxon>Bacteria</taxon>
        <taxon>Bacillati</taxon>
        <taxon>Actinomycetota</taxon>
        <taxon>Actinomycetes</taxon>
        <taxon>Kitasatosporales</taxon>
        <taxon>Streptomycetaceae</taxon>
        <taxon>Streptomyces</taxon>
    </lineage>
</organism>
<evidence type="ECO:0000256" key="1">
    <source>
        <dbReference type="ARBA" id="ARBA00022512"/>
    </source>
</evidence>
<protein>
    <submittedName>
        <fullName evidence="9">LPXTG cell wall anchor domain-containing protein</fullName>
    </submittedName>
</protein>
<gene>
    <name evidence="9" type="ORF">JE024_20745</name>
</gene>
<evidence type="ECO:0000313" key="10">
    <source>
        <dbReference type="Proteomes" id="UP000664109"/>
    </source>
</evidence>